<dbReference type="Proteomes" id="UP001597297">
    <property type="component" value="Unassembled WGS sequence"/>
</dbReference>
<comment type="caution">
    <text evidence="2">The sequence shown here is derived from an EMBL/GenBank/DDBJ whole genome shotgun (WGS) entry which is preliminary data.</text>
</comment>
<dbReference type="EMBL" id="JBHUJC010000020">
    <property type="protein sequence ID" value="MFD2276171.1"/>
    <property type="molecule type" value="Genomic_DNA"/>
</dbReference>
<sequence>MLKTFFLATLLLAPLANADDVQDAWHELSIVSQNAGYHIHMMGVDTGKPNAKDFEKQLSQINQKLDFLVEKGVLVKKHFELKSELNIQDSVVKSVRELVGKYAPEYGIYVIREMMDIGTRQYLSEFEENAPLVLDVRLPQEFLNELTAILKKEGYKK</sequence>
<evidence type="ECO:0000313" key="3">
    <source>
        <dbReference type="Proteomes" id="UP001597297"/>
    </source>
</evidence>
<keyword evidence="3" id="KW-1185">Reference proteome</keyword>
<accession>A0ABW5E0Q6</accession>
<evidence type="ECO:0000256" key="1">
    <source>
        <dbReference type="SAM" id="SignalP"/>
    </source>
</evidence>
<evidence type="ECO:0008006" key="4">
    <source>
        <dbReference type="Google" id="ProtNLM"/>
    </source>
</evidence>
<reference evidence="3" key="1">
    <citation type="journal article" date="2019" name="Int. J. Syst. Evol. Microbiol.">
        <title>The Global Catalogue of Microorganisms (GCM) 10K type strain sequencing project: providing services to taxonomists for standard genome sequencing and annotation.</title>
        <authorList>
            <consortium name="The Broad Institute Genomics Platform"/>
            <consortium name="The Broad Institute Genome Sequencing Center for Infectious Disease"/>
            <person name="Wu L."/>
            <person name="Ma J."/>
        </authorList>
    </citation>
    <scope>NUCLEOTIDE SEQUENCE [LARGE SCALE GENOMIC DNA]</scope>
    <source>
        <strain evidence="3">JCM 16545</strain>
    </source>
</reference>
<evidence type="ECO:0000313" key="2">
    <source>
        <dbReference type="EMBL" id="MFD2276171.1"/>
    </source>
</evidence>
<gene>
    <name evidence="2" type="ORF">ACFSQZ_06810</name>
</gene>
<protein>
    <recommendedName>
        <fullName evidence="4">OmpH family outer membrane protein</fullName>
    </recommendedName>
</protein>
<keyword evidence="1" id="KW-0732">Signal</keyword>
<name>A0ABW5E0Q6_9BACT</name>
<organism evidence="2 3">
    <name type="scientific">Rubritalea spongiae</name>
    <dbReference type="NCBI Taxonomy" id="430797"/>
    <lineage>
        <taxon>Bacteria</taxon>
        <taxon>Pseudomonadati</taxon>
        <taxon>Verrucomicrobiota</taxon>
        <taxon>Verrucomicrobiia</taxon>
        <taxon>Verrucomicrobiales</taxon>
        <taxon>Rubritaleaceae</taxon>
        <taxon>Rubritalea</taxon>
    </lineage>
</organism>
<dbReference type="RefSeq" id="WP_377094492.1">
    <property type="nucleotide sequence ID" value="NZ_JBHSJM010000001.1"/>
</dbReference>
<feature type="chain" id="PRO_5046519448" description="OmpH family outer membrane protein" evidence="1">
    <location>
        <begin position="19"/>
        <end position="157"/>
    </location>
</feature>
<proteinExistence type="predicted"/>
<feature type="signal peptide" evidence="1">
    <location>
        <begin position="1"/>
        <end position="18"/>
    </location>
</feature>